<evidence type="ECO:0000313" key="2">
    <source>
        <dbReference type="EMBL" id="KAK6352061.1"/>
    </source>
</evidence>
<sequence length="260" mass="29614">MPDTDLDAEKGAWKSGEVGAKIGEIARKVWDALIGFEERKAAFPRYLVGHLMKEFPGMNVAVFHNQNSKYYFINGNHCHYEVSGPIGTFGYEAWVFECGYLRRYGDAGWENWTVGGKFYRKGEEVVFGTQWPKKEPEPDLLAHDTGKVVDPTVNIWTPPPKPEIYYETSPEVLYNVIDGKSEEHMRAHLNHNAQRWRPDGWWDSHPYGTTEGGELGTIKYNDSKERELGDEEKREAEEEAEFLKMVMGGLPDFSAIGTTA</sequence>
<keyword evidence="3" id="KW-1185">Reference proteome</keyword>
<dbReference type="Proteomes" id="UP001313282">
    <property type="component" value="Unassembled WGS sequence"/>
</dbReference>
<gene>
    <name evidence="2" type="ORF">TWF718_005210</name>
</gene>
<name>A0AAN8RG48_9PEZI</name>
<comment type="caution">
    <text evidence="2">The sequence shown here is derived from an EMBL/GenBank/DDBJ whole genome shotgun (WGS) entry which is preliminary data.</text>
</comment>
<proteinExistence type="predicted"/>
<evidence type="ECO:0000256" key="1">
    <source>
        <dbReference type="SAM" id="MobiDB-lite"/>
    </source>
</evidence>
<accession>A0AAN8RG48</accession>
<feature type="region of interest" description="Disordered" evidence="1">
    <location>
        <begin position="212"/>
        <end position="236"/>
    </location>
</feature>
<evidence type="ECO:0000313" key="3">
    <source>
        <dbReference type="Proteomes" id="UP001313282"/>
    </source>
</evidence>
<protein>
    <submittedName>
        <fullName evidence="2">Uncharacterized protein</fullName>
    </submittedName>
</protein>
<feature type="compositionally biased region" description="Basic and acidic residues" evidence="1">
    <location>
        <begin position="221"/>
        <end position="236"/>
    </location>
</feature>
<dbReference type="AlphaFoldDB" id="A0AAN8RG48"/>
<dbReference type="EMBL" id="JAVHNR010000002">
    <property type="protein sequence ID" value="KAK6352061.1"/>
    <property type="molecule type" value="Genomic_DNA"/>
</dbReference>
<reference evidence="2 3" key="1">
    <citation type="submission" date="2019-10" db="EMBL/GenBank/DDBJ databases">
        <authorList>
            <person name="Palmer J.M."/>
        </authorList>
    </citation>
    <scope>NUCLEOTIDE SEQUENCE [LARGE SCALE GENOMIC DNA]</scope>
    <source>
        <strain evidence="2 3">TWF718</strain>
    </source>
</reference>
<organism evidence="2 3">
    <name type="scientific">Orbilia javanica</name>
    <dbReference type="NCBI Taxonomy" id="47235"/>
    <lineage>
        <taxon>Eukaryota</taxon>
        <taxon>Fungi</taxon>
        <taxon>Dikarya</taxon>
        <taxon>Ascomycota</taxon>
        <taxon>Pezizomycotina</taxon>
        <taxon>Orbiliomycetes</taxon>
        <taxon>Orbiliales</taxon>
        <taxon>Orbiliaceae</taxon>
        <taxon>Orbilia</taxon>
    </lineage>
</organism>